<accession>A0A024JT12</accession>
<dbReference type="OrthoDB" id="5195851at2"/>
<organism evidence="2">
    <name type="scientific">Mycobacterium triplex</name>
    <dbReference type="NCBI Taxonomy" id="47839"/>
    <lineage>
        <taxon>Bacteria</taxon>
        <taxon>Bacillati</taxon>
        <taxon>Actinomycetota</taxon>
        <taxon>Actinomycetes</taxon>
        <taxon>Mycobacteriales</taxon>
        <taxon>Mycobacteriaceae</taxon>
        <taxon>Mycobacterium</taxon>
        <taxon>Mycobacterium simiae complex</taxon>
    </lineage>
</organism>
<dbReference type="eggNOG" id="ENOG5031K4Z">
    <property type="taxonomic scope" value="Bacteria"/>
</dbReference>
<dbReference type="STRING" id="47839.BN973_01076"/>
<protein>
    <submittedName>
        <fullName evidence="2">Serine/threonine-protein kinase</fullName>
    </submittedName>
</protein>
<dbReference type="GO" id="GO:0016301">
    <property type="term" value="F:kinase activity"/>
    <property type="evidence" value="ECO:0007669"/>
    <property type="project" value="UniProtKB-KW"/>
</dbReference>
<keyword evidence="1" id="KW-0732">Signal</keyword>
<gene>
    <name evidence="2" type="primary">pknH_1</name>
    <name evidence="3" type="ORF">AWC29_16905</name>
    <name evidence="2" type="ORF">BN973_01076</name>
</gene>
<evidence type="ECO:0000256" key="1">
    <source>
        <dbReference type="SAM" id="SignalP"/>
    </source>
</evidence>
<dbReference type="RefSeq" id="WP_036466415.1">
    <property type="nucleotide sequence ID" value="NZ_HG964446.1"/>
</dbReference>
<feature type="signal peptide" evidence="1">
    <location>
        <begin position="1"/>
        <end position="30"/>
    </location>
</feature>
<evidence type="ECO:0000313" key="3">
    <source>
        <dbReference type="EMBL" id="ORX03747.1"/>
    </source>
</evidence>
<reference evidence="3 4" key="3">
    <citation type="submission" date="2016-01" db="EMBL/GenBank/DDBJ databases">
        <title>The new phylogeny of the genus Mycobacterium.</title>
        <authorList>
            <person name="Tarcisio F."/>
            <person name="Conor M."/>
            <person name="Antonella G."/>
            <person name="Elisabetta G."/>
            <person name="Giulia F.S."/>
            <person name="Sara T."/>
            <person name="Anna F."/>
            <person name="Clotilde B."/>
            <person name="Roberto B."/>
            <person name="Veronica D.S."/>
            <person name="Fabio R."/>
            <person name="Monica P."/>
            <person name="Olivier J."/>
            <person name="Enrico T."/>
            <person name="Nicola S."/>
        </authorList>
    </citation>
    <scope>NUCLEOTIDE SEQUENCE [LARGE SCALE GENOMIC DNA]</scope>
    <source>
        <strain evidence="3 4">DSM 44626</strain>
    </source>
</reference>
<keyword evidence="4" id="KW-1185">Reference proteome</keyword>
<dbReference type="Proteomes" id="UP000193710">
    <property type="component" value="Unassembled WGS sequence"/>
</dbReference>
<evidence type="ECO:0000313" key="4">
    <source>
        <dbReference type="Proteomes" id="UP000193710"/>
    </source>
</evidence>
<dbReference type="AlphaFoldDB" id="A0A024JT12"/>
<dbReference type="EMBL" id="HG964446">
    <property type="protein sequence ID" value="CDO86731.1"/>
    <property type="molecule type" value="Genomic_DNA"/>
</dbReference>
<dbReference type="EMBL" id="LQPY01000021">
    <property type="protein sequence ID" value="ORX03747.1"/>
    <property type="molecule type" value="Genomic_DNA"/>
</dbReference>
<keyword evidence="2" id="KW-0418">Kinase</keyword>
<dbReference type="HOGENOM" id="CLU_064859_1_0_11"/>
<reference evidence="2" key="1">
    <citation type="journal article" date="2014" name="Genome Announc.">
        <title>Draft Genome Sequence of Mycobacterium triplex DSM 44626.</title>
        <authorList>
            <person name="Sassi M."/>
            <person name="Croce O."/>
            <person name="Robert C."/>
            <person name="Raoult D."/>
            <person name="Drancourt M."/>
        </authorList>
    </citation>
    <scope>NUCLEOTIDE SEQUENCE [LARGE SCALE GENOMIC DNA]</scope>
    <source>
        <strain evidence="2">DSM 44626</strain>
    </source>
</reference>
<keyword evidence="2" id="KW-0808">Transferase</keyword>
<name>A0A024JT12_9MYCO</name>
<evidence type="ECO:0000313" key="2">
    <source>
        <dbReference type="EMBL" id="CDO86731.1"/>
    </source>
</evidence>
<sequence length="173" mass="17673" precursor="true">MLHPTNSLRAATAATLTAAFCCVGTATATADTTGSTADVNTLATSLAKGYGLNNCQSSPLTGAEVAELQCGQNPDSNGPASAVYQLFKSANDLSGAYASNLKDVTLASCSGSGSKEPGPWHQGNADQAGGQMACGTYKDVSLVLWTVDGKNVLGSIFSKADIPSLYKWWQANA</sequence>
<dbReference type="Proteomes" id="UP000028880">
    <property type="component" value="Unassembled WGS sequence"/>
</dbReference>
<reference evidence="2" key="2">
    <citation type="submission" date="2014-04" db="EMBL/GenBank/DDBJ databases">
        <authorList>
            <person name="Xu Y.W."/>
            <person name="Yang Q."/>
        </authorList>
    </citation>
    <scope>NUCLEOTIDE SEQUENCE</scope>
    <source>
        <strain evidence="2">DSM 44626</strain>
    </source>
</reference>
<feature type="chain" id="PRO_5001534196" evidence="1">
    <location>
        <begin position="31"/>
        <end position="173"/>
    </location>
</feature>
<proteinExistence type="predicted"/>